<dbReference type="Gene3D" id="3.30.559.10">
    <property type="entry name" value="Chloramphenicol acetyltransferase-like domain"/>
    <property type="match status" value="1"/>
</dbReference>
<dbReference type="GO" id="GO:0045252">
    <property type="term" value="C:oxoglutarate dehydrogenase complex"/>
    <property type="evidence" value="ECO:0007669"/>
    <property type="project" value="UniProtKB-UniRule"/>
</dbReference>
<keyword evidence="9 11" id="KW-0012">Acyltransferase</keyword>
<comment type="function">
    <text evidence="1 11">E2 component of the 2-oxoglutarate dehydrogenase (OGDH) complex which catalyzes the second step in the conversion of 2-oxoglutarate to succinyl-CoA and CO(2).</text>
</comment>
<accession>A0A0B5BFJ3</accession>
<dbReference type="PANTHER" id="PTHR43416">
    <property type="entry name" value="DIHYDROLIPOYLLYSINE-RESIDUE SUCCINYLTRANSFERASE COMPONENT OF 2-OXOGLUTARATE DEHYDROGENASE COMPLEX, MITOCHONDRIAL-RELATED"/>
    <property type="match status" value="1"/>
</dbReference>
<gene>
    <name evidence="15" type="ORF">GPICK_11540</name>
</gene>
<evidence type="ECO:0000256" key="10">
    <source>
        <dbReference type="ARBA" id="ARBA00052761"/>
    </source>
</evidence>
<dbReference type="Proteomes" id="UP000057609">
    <property type="component" value="Chromosome"/>
</dbReference>
<reference evidence="15" key="1">
    <citation type="journal article" date="2015" name="Genome Announc.">
        <title>Complete Genome of Geobacter pickeringii G13T, a Metal-Reducing Isolate from Sedimentary Kaolin Deposits.</title>
        <authorList>
            <person name="Badalamenti J.P."/>
            <person name="Bond D.R."/>
        </authorList>
    </citation>
    <scope>NUCLEOTIDE SEQUENCE [LARGE SCALE GENOMIC DNA]</scope>
    <source>
        <strain evidence="15">G13</strain>
    </source>
</reference>
<evidence type="ECO:0000313" key="16">
    <source>
        <dbReference type="Proteomes" id="UP000057609"/>
    </source>
</evidence>
<evidence type="ECO:0000256" key="12">
    <source>
        <dbReference type="SAM" id="MobiDB-lite"/>
    </source>
</evidence>
<evidence type="ECO:0000256" key="5">
    <source>
        <dbReference type="ARBA" id="ARBA00019511"/>
    </source>
</evidence>
<dbReference type="KEGG" id="gpi:GPICK_11540"/>
<dbReference type="PROSITE" id="PS00189">
    <property type="entry name" value="LIPOYL"/>
    <property type="match status" value="1"/>
</dbReference>
<dbReference type="InterPro" id="IPR023213">
    <property type="entry name" value="CAT-like_dom_sf"/>
</dbReference>
<dbReference type="InterPro" id="IPR011053">
    <property type="entry name" value="Single_hybrid_motif"/>
</dbReference>
<feature type="region of interest" description="Disordered" evidence="12">
    <location>
        <begin position="80"/>
        <end position="103"/>
    </location>
</feature>
<dbReference type="InterPro" id="IPR006255">
    <property type="entry name" value="SucB"/>
</dbReference>
<dbReference type="InterPro" id="IPR036625">
    <property type="entry name" value="E3-bd_dom_sf"/>
</dbReference>
<evidence type="ECO:0000256" key="7">
    <source>
        <dbReference type="ARBA" id="ARBA00022679"/>
    </source>
</evidence>
<dbReference type="PANTHER" id="PTHR43416:SF5">
    <property type="entry name" value="DIHYDROLIPOYLLYSINE-RESIDUE SUCCINYLTRANSFERASE COMPONENT OF 2-OXOGLUTARATE DEHYDROGENASE COMPLEX, MITOCHONDRIAL"/>
    <property type="match status" value="1"/>
</dbReference>
<dbReference type="STRING" id="345632.GPICK_11540"/>
<dbReference type="FunFam" id="3.30.559.10:FF:000007">
    <property type="entry name" value="Dihydrolipoamide acetyltransferase component of pyruvate dehydrogenase complex"/>
    <property type="match status" value="1"/>
</dbReference>
<dbReference type="HOGENOM" id="CLU_016733_0_0_7"/>
<dbReference type="GO" id="GO:0004149">
    <property type="term" value="F:dihydrolipoyllysine-residue succinyltransferase activity"/>
    <property type="evidence" value="ECO:0007669"/>
    <property type="project" value="UniProtKB-UniRule"/>
</dbReference>
<dbReference type="GO" id="GO:0006099">
    <property type="term" value="P:tricarboxylic acid cycle"/>
    <property type="evidence" value="ECO:0007669"/>
    <property type="project" value="UniProtKB-UniRule"/>
</dbReference>
<feature type="region of interest" description="Disordered" evidence="12">
    <location>
        <begin position="114"/>
        <end position="133"/>
    </location>
</feature>
<evidence type="ECO:0000256" key="2">
    <source>
        <dbReference type="ARBA" id="ARBA00005145"/>
    </source>
</evidence>
<dbReference type="RefSeq" id="WP_039743361.1">
    <property type="nucleotide sequence ID" value="NZ_CP009788.1"/>
</dbReference>
<dbReference type="OrthoDB" id="9805770at2"/>
<dbReference type="CDD" id="cd06849">
    <property type="entry name" value="lipoyl_domain"/>
    <property type="match status" value="1"/>
</dbReference>
<protein>
    <recommendedName>
        <fullName evidence="5 11">Dihydrolipoyllysine-residue succinyltransferase component of 2-oxoglutarate dehydrogenase complex</fullName>
        <ecNumber evidence="4 11">2.3.1.61</ecNumber>
    </recommendedName>
    <alternativeName>
        <fullName evidence="11">2-oxoglutarate dehydrogenase complex component E2</fullName>
    </alternativeName>
</protein>
<comment type="pathway">
    <text evidence="2 11">Amino-acid degradation; L-lysine degradation via saccharopine pathway; glutaryl-CoA from L-lysine: step 6/6.</text>
</comment>
<evidence type="ECO:0000256" key="8">
    <source>
        <dbReference type="ARBA" id="ARBA00022823"/>
    </source>
</evidence>
<evidence type="ECO:0000259" key="14">
    <source>
        <dbReference type="PROSITE" id="PS51826"/>
    </source>
</evidence>
<dbReference type="GO" id="GO:0005829">
    <property type="term" value="C:cytosol"/>
    <property type="evidence" value="ECO:0007669"/>
    <property type="project" value="TreeGrafter"/>
</dbReference>
<dbReference type="InterPro" id="IPR001078">
    <property type="entry name" value="2-oxoacid_DH_actylTfrase"/>
</dbReference>
<dbReference type="UniPathway" id="UPA00868">
    <property type="reaction ID" value="UER00840"/>
</dbReference>
<dbReference type="Gene3D" id="2.40.50.100">
    <property type="match status" value="1"/>
</dbReference>
<dbReference type="InterPro" id="IPR050537">
    <property type="entry name" value="2-oxoacid_dehydrogenase"/>
</dbReference>
<comment type="catalytic activity">
    <reaction evidence="10 11">
        <text>N(6)-[(R)-dihydrolipoyl]-L-lysyl-[protein] + succinyl-CoA = N(6)-[(R)-S(8)-succinyldihydrolipoyl]-L-lysyl-[protein] + CoA</text>
        <dbReference type="Rhea" id="RHEA:15213"/>
        <dbReference type="Rhea" id="RHEA-COMP:10475"/>
        <dbReference type="Rhea" id="RHEA-COMP:20092"/>
        <dbReference type="ChEBI" id="CHEBI:57287"/>
        <dbReference type="ChEBI" id="CHEBI:57292"/>
        <dbReference type="ChEBI" id="CHEBI:83100"/>
        <dbReference type="ChEBI" id="CHEBI:83120"/>
        <dbReference type="EC" id="2.3.1.61"/>
    </reaction>
</comment>
<dbReference type="InterPro" id="IPR003016">
    <property type="entry name" value="2-oxoA_DH_lipoyl-BS"/>
</dbReference>
<dbReference type="EC" id="2.3.1.61" evidence="4 11"/>
<feature type="compositionally biased region" description="Pro residues" evidence="12">
    <location>
        <begin position="84"/>
        <end position="103"/>
    </location>
</feature>
<dbReference type="EMBL" id="CP009788">
    <property type="protein sequence ID" value="AJE03899.1"/>
    <property type="molecule type" value="Genomic_DNA"/>
</dbReference>
<feature type="domain" description="Peripheral subunit-binding (PSBD)" evidence="14">
    <location>
        <begin position="103"/>
        <end position="140"/>
    </location>
</feature>
<proteinExistence type="inferred from homology"/>
<dbReference type="PROSITE" id="PS51826">
    <property type="entry name" value="PSBD"/>
    <property type="match status" value="1"/>
</dbReference>
<evidence type="ECO:0000256" key="11">
    <source>
        <dbReference type="RuleBase" id="RU361138"/>
    </source>
</evidence>
<dbReference type="AlphaFoldDB" id="A0A0B5BFJ3"/>
<dbReference type="PROSITE" id="PS50968">
    <property type="entry name" value="BIOTINYL_LIPOYL"/>
    <property type="match status" value="1"/>
</dbReference>
<organism evidence="15 16">
    <name type="scientific">Geobacter pickeringii</name>
    <dbReference type="NCBI Taxonomy" id="345632"/>
    <lineage>
        <taxon>Bacteria</taxon>
        <taxon>Pseudomonadati</taxon>
        <taxon>Thermodesulfobacteriota</taxon>
        <taxon>Desulfuromonadia</taxon>
        <taxon>Geobacterales</taxon>
        <taxon>Geobacteraceae</taxon>
        <taxon>Geobacter</taxon>
    </lineage>
</organism>
<dbReference type="Pfam" id="PF00364">
    <property type="entry name" value="Biotin_lipoyl"/>
    <property type="match status" value="1"/>
</dbReference>
<keyword evidence="16" id="KW-1185">Reference proteome</keyword>
<evidence type="ECO:0000256" key="3">
    <source>
        <dbReference type="ARBA" id="ARBA00007317"/>
    </source>
</evidence>
<dbReference type="NCBIfam" id="TIGR01347">
    <property type="entry name" value="sucB"/>
    <property type="match status" value="1"/>
</dbReference>
<feature type="domain" description="Lipoyl-binding" evidence="13">
    <location>
        <begin position="1"/>
        <end position="74"/>
    </location>
</feature>
<comment type="similarity">
    <text evidence="3 11">Belongs to the 2-oxoacid dehydrogenase family.</text>
</comment>
<evidence type="ECO:0000256" key="6">
    <source>
        <dbReference type="ARBA" id="ARBA00022532"/>
    </source>
</evidence>
<keyword evidence="8 11" id="KW-0450">Lipoyl</keyword>
<dbReference type="Pfam" id="PF02817">
    <property type="entry name" value="E3_binding"/>
    <property type="match status" value="1"/>
</dbReference>
<dbReference type="Pfam" id="PF00198">
    <property type="entry name" value="2-oxoacid_dh"/>
    <property type="match status" value="1"/>
</dbReference>
<comment type="cofactor">
    <cofactor evidence="11">
        <name>(R)-lipoate</name>
        <dbReference type="ChEBI" id="CHEBI:83088"/>
    </cofactor>
    <text evidence="11">Binds 1 lipoyl cofactor covalently.</text>
</comment>
<name>A0A0B5BFJ3_9BACT</name>
<evidence type="ECO:0000259" key="13">
    <source>
        <dbReference type="PROSITE" id="PS50968"/>
    </source>
</evidence>
<evidence type="ECO:0000256" key="9">
    <source>
        <dbReference type="ARBA" id="ARBA00023315"/>
    </source>
</evidence>
<dbReference type="InterPro" id="IPR004167">
    <property type="entry name" value="PSBD"/>
</dbReference>
<evidence type="ECO:0000256" key="4">
    <source>
        <dbReference type="ARBA" id="ARBA00012945"/>
    </source>
</evidence>
<dbReference type="SUPFAM" id="SSF47005">
    <property type="entry name" value="Peripheral subunit-binding domain of 2-oxo acid dehydrogenase complex"/>
    <property type="match status" value="1"/>
</dbReference>
<dbReference type="InterPro" id="IPR000089">
    <property type="entry name" value="Biotin_lipoyl"/>
</dbReference>
<keyword evidence="7 11" id="KW-0808">Transferase</keyword>
<dbReference type="SUPFAM" id="SSF51230">
    <property type="entry name" value="Single hybrid motif"/>
    <property type="match status" value="1"/>
</dbReference>
<dbReference type="NCBIfam" id="NF004309">
    <property type="entry name" value="PRK05704.1"/>
    <property type="match status" value="1"/>
</dbReference>
<evidence type="ECO:0000313" key="15">
    <source>
        <dbReference type="EMBL" id="AJE03899.1"/>
    </source>
</evidence>
<sequence length="404" mass="43329">MELKVPSVGESVFEALVAKWLRKSGDAVRKDEPVCEIETDKITMELNAEVDGVLTVTVPEGTTVKIGTVIGSIAEGSAAAAAPASPPPSSPAPPTAAPQEPLPLSPAVRKISQEKGISPETVQGSGRGGRVTVDDLLTATPPAAQHPSPVAPPPPAGVVSPAPEPARSAGEEGRITRTPMTPIRKRIAERLLAARQQTAMLTTFNEADLGRVIELRKKYKEHFQKRHGVSLGFMSFFVKACVEALKEYPAVNAFIDGGDIVYHHYCNIGVAIGAEKGLVVPVLRDAELLHFAEIERTIAAFVEKIRANRLELSDLEGGTFTISNGGVYGSLLSTPILNPPQSGVLGMHAIQERPVVRDGQIVIRPMMNLALSYDHRIIDGREAVGFLKKVKEYVEEPEELFLEG</sequence>
<dbReference type="Gene3D" id="4.10.320.10">
    <property type="entry name" value="E3-binding domain"/>
    <property type="match status" value="1"/>
</dbReference>
<feature type="region of interest" description="Disordered" evidence="12">
    <location>
        <begin position="140"/>
        <end position="181"/>
    </location>
</feature>
<evidence type="ECO:0000256" key="1">
    <source>
        <dbReference type="ARBA" id="ARBA00004052"/>
    </source>
</evidence>
<dbReference type="SUPFAM" id="SSF52777">
    <property type="entry name" value="CoA-dependent acyltransferases"/>
    <property type="match status" value="1"/>
</dbReference>
<keyword evidence="6 11" id="KW-0816">Tricarboxylic acid cycle</keyword>
<dbReference type="GO" id="GO:0033512">
    <property type="term" value="P:L-lysine catabolic process to acetyl-CoA via saccharopine"/>
    <property type="evidence" value="ECO:0007669"/>
    <property type="project" value="UniProtKB-UniRule"/>
</dbReference>